<reference evidence="2" key="1">
    <citation type="submission" date="2020-11" db="EMBL/GenBank/DDBJ databases">
        <authorList>
            <consortium name="DOE Joint Genome Institute"/>
            <person name="Ahrendt S."/>
            <person name="Riley R."/>
            <person name="Andreopoulos W."/>
            <person name="Labutti K."/>
            <person name="Pangilinan J."/>
            <person name="Ruiz-Duenas F.J."/>
            <person name="Barrasa J.M."/>
            <person name="Sanchez-Garcia M."/>
            <person name="Camarero S."/>
            <person name="Miyauchi S."/>
            <person name="Serrano A."/>
            <person name="Linde D."/>
            <person name="Babiker R."/>
            <person name="Drula E."/>
            <person name="Ayuso-Fernandez I."/>
            <person name="Pacheco R."/>
            <person name="Padilla G."/>
            <person name="Ferreira P."/>
            <person name="Barriuso J."/>
            <person name="Kellner H."/>
            <person name="Castanera R."/>
            <person name="Alfaro M."/>
            <person name="Ramirez L."/>
            <person name="Pisabarro A.G."/>
            <person name="Kuo A."/>
            <person name="Tritt A."/>
            <person name="Lipzen A."/>
            <person name="He G."/>
            <person name="Yan M."/>
            <person name="Ng V."/>
            <person name="Cullen D."/>
            <person name="Martin F."/>
            <person name="Rosso M.-N."/>
            <person name="Henrissat B."/>
            <person name="Hibbett D."/>
            <person name="Martinez A.T."/>
            <person name="Grigoriev I.V."/>
        </authorList>
    </citation>
    <scope>NUCLEOTIDE SEQUENCE</scope>
    <source>
        <strain evidence="2">MF-IS2</strain>
    </source>
</reference>
<evidence type="ECO:0000256" key="1">
    <source>
        <dbReference type="SAM" id="MobiDB-lite"/>
    </source>
</evidence>
<accession>A0A9P5XAY2</accession>
<proteinExistence type="predicted"/>
<feature type="region of interest" description="Disordered" evidence="1">
    <location>
        <begin position="359"/>
        <end position="420"/>
    </location>
</feature>
<organism evidence="2 3">
    <name type="scientific">Macrolepiota fuliginosa MF-IS2</name>
    <dbReference type="NCBI Taxonomy" id="1400762"/>
    <lineage>
        <taxon>Eukaryota</taxon>
        <taxon>Fungi</taxon>
        <taxon>Dikarya</taxon>
        <taxon>Basidiomycota</taxon>
        <taxon>Agaricomycotina</taxon>
        <taxon>Agaricomycetes</taxon>
        <taxon>Agaricomycetidae</taxon>
        <taxon>Agaricales</taxon>
        <taxon>Agaricineae</taxon>
        <taxon>Agaricaceae</taxon>
        <taxon>Macrolepiota</taxon>
    </lineage>
</organism>
<dbReference type="Proteomes" id="UP000807342">
    <property type="component" value="Unassembled WGS sequence"/>
</dbReference>
<evidence type="ECO:0000313" key="3">
    <source>
        <dbReference type="Proteomes" id="UP000807342"/>
    </source>
</evidence>
<comment type="caution">
    <text evidence="2">The sequence shown here is derived from an EMBL/GenBank/DDBJ whole genome shotgun (WGS) entry which is preliminary data.</text>
</comment>
<evidence type="ECO:0000313" key="2">
    <source>
        <dbReference type="EMBL" id="KAF9446939.1"/>
    </source>
</evidence>
<feature type="region of interest" description="Disordered" evidence="1">
    <location>
        <begin position="90"/>
        <end position="139"/>
    </location>
</feature>
<feature type="compositionally biased region" description="Low complexity" evidence="1">
    <location>
        <begin position="95"/>
        <end position="111"/>
    </location>
</feature>
<dbReference type="AlphaFoldDB" id="A0A9P5XAY2"/>
<keyword evidence="3" id="KW-1185">Reference proteome</keyword>
<gene>
    <name evidence="2" type="ORF">P691DRAFT_761189</name>
</gene>
<dbReference type="OrthoDB" id="514070at2759"/>
<name>A0A9P5XAY2_9AGAR</name>
<dbReference type="EMBL" id="MU151222">
    <property type="protein sequence ID" value="KAF9446939.1"/>
    <property type="molecule type" value="Genomic_DNA"/>
</dbReference>
<sequence>MTDQESKLPLPRFLKIFTTNGVSVPKAMAVAGKIYKEYSTPSRLAELTDVKLGAAGVSDKEDRKNVLAAIRKAGYVYRRKPLTKEEAIQTSVAQPAAGPSSSSILSNAASPFKRKRKHSSDKNEFFPDGSPDETADPENLNFNEVLDENVIRPKSCVINRAPIMTAWGMVVAERLGFRREEALSIASVYTEANAISKGIHLGVFNEGKGKDIEASQTGSQPYVNLMGRSIMNFVYETHFSYRSSPLYQTHEGQWRALSNGAPIFPSAAFSYISRSFKQTAPYVIGALRLLALSYPPGVLNTKGWSLYAEFRPRVDGWGKRSEIKLESILSLRRKEDMTSPLGNHSEGGAASQVAVPIIEDKGSCDDDPPLARGQSDEPRAKKAKTMTLEEYEAALDNDTTFNDVDLDFSEPGKSKGQSSR</sequence>
<protein>
    <submittedName>
        <fullName evidence="2">Uncharacterized protein</fullName>
    </submittedName>
</protein>